<dbReference type="Gene3D" id="3.30.450.20">
    <property type="entry name" value="PAS domain"/>
    <property type="match status" value="2"/>
</dbReference>
<keyword evidence="3" id="KW-0067">ATP-binding</keyword>
<evidence type="ECO:0000256" key="6">
    <source>
        <dbReference type="ARBA" id="ARBA00023163"/>
    </source>
</evidence>
<dbReference type="InterPro" id="IPR002078">
    <property type="entry name" value="Sigma_54_int"/>
</dbReference>
<dbReference type="Gene3D" id="1.10.10.60">
    <property type="entry name" value="Homeodomain-like"/>
    <property type="match status" value="1"/>
</dbReference>
<dbReference type="InterPro" id="IPR003593">
    <property type="entry name" value="AAA+_ATPase"/>
</dbReference>
<reference evidence="13 14" key="1">
    <citation type="submission" date="2007-03" db="EMBL/GenBank/DDBJ databases">
        <title>Complete sequence of Desulfotomaculum reducens MI-1.</title>
        <authorList>
            <consortium name="US DOE Joint Genome Institute"/>
            <person name="Copeland A."/>
            <person name="Lucas S."/>
            <person name="Lapidus A."/>
            <person name="Barry K."/>
            <person name="Detter J.C."/>
            <person name="Glavina del Rio T."/>
            <person name="Hammon N."/>
            <person name="Israni S."/>
            <person name="Dalin E."/>
            <person name="Tice H."/>
            <person name="Pitluck S."/>
            <person name="Sims D."/>
            <person name="Brettin T."/>
            <person name="Bruce D."/>
            <person name="Han C."/>
            <person name="Tapia R."/>
            <person name="Schmutz J."/>
            <person name="Larimer F."/>
            <person name="Land M."/>
            <person name="Hauser L."/>
            <person name="Kyrpides N."/>
            <person name="Kim E."/>
            <person name="Tebo B.M."/>
            <person name="Richardson P."/>
        </authorList>
    </citation>
    <scope>NUCLEOTIDE SEQUENCE [LARGE SCALE GENOMIC DNA]</scope>
    <source>
        <strain evidence="13 14">MI-1</strain>
    </source>
</reference>
<dbReference type="InterPro" id="IPR027417">
    <property type="entry name" value="P-loop_NTPase"/>
</dbReference>
<evidence type="ECO:0000256" key="3">
    <source>
        <dbReference type="ARBA" id="ARBA00022840"/>
    </source>
</evidence>
<dbReference type="STRING" id="349161.Dred_0399"/>
<dbReference type="CDD" id="cd00009">
    <property type="entry name" value="AAA"/>
    <property type="match status" value="1"/>
</dbReference>
<dbReference type="GO" id="GO:0006355">
    <property type="term" value="P:regulation of DNA-templated transcription"/>
    <property type="evidence" value="ECO:0007669"/>
    <property type="project" value="InterPro"/>
</dbReference>
<dbReference type="PROSITE" id="PS50112">
    <property type="entry name" value="PAS"/>
    <property type="match status" value="2"/>
</dbReference>
<dbReference type="Gene3D" id="3.40.50.300">
    <property type="entry name" value="P-loop containing nucleotide triphosphate hydrolases"/>
    <property type="match status" value="1"/>
</dbReference>
<feature type="domain" description="PAC" evidence="11">
    <location>
        <begin position="307"/>
        <end position="359"/>
    </location>
</feature>
<feature type="domain" description="PAS" evidence="10">
    <location>
        <begin position="123"/>
        <end position="205"/>
    </location>
</feature>
<dbReference type="HOGENOM" id="CLU_000445_8_1_9"/>
<keyword evidence="4" id="KW-0805">Transcription regulation</keyword>
<keyword evidence="1" id="KW-0547">Nucleotide-binding</keyword>
<dbReference type="CDD" id="cd00130">
    <property type="entry name" value="PAS"/>
    <property type="match status" value="2"/>
</dbReference>
<dbReference type="Gene3D" id="1.10.8.60">
    <property type="match status" value="1"/>
</dbReference>
<name>A4J1J4_DESRM</name>
<dbReference type="PROSITE" id="PS50045">
    <property type="entry name" value="SIGMA54_INTERACT_4"/>
    <property type="match status" value="1"/>
</dbReference>
<dbReference type="KEGG" id="drm:Dred_0399"/>
<dbReference type="InterPro" id="IPR000644">
    <property type="entry name" value="CBS_dom"/>
</dbReference>
<protein>
    <recommendedName>
        <fullName evidence="7">HTH-type transcriptional regulatory protein TyrR</fullName>
    </recommendedName>
</protein>
<evidence type="ECO:0000259" key="9">
    <source>
        <dbReference type="PROSITE" id="PS50045"/>
    </source>
</evidence>
<evidence type="ECO:0000256" key="8">
    <source>
        <dbReference type="PROSITE-ProRule" id="PRU00703"/>
    </source>
</evidence>
<dbReference type="SUPFAM" id="SSF46689">
    <property type="entry name" value="Homeodomain-like"/>
    <property type="match status" value="1"/>
</dbReference>
<evidence type="ECO:0000259" key="11">
    <source>
        <dbReference type="PROSITE" id="PS50113"/>
    </source>
</evidence>
<dbReference type="PROSITE" id="PS00688">
    <property type="entry name" value="SIGMA54_INTERACT_3"/>
    <property type="match status" value="1"/>
</dbReference>
<evidence type="ECO:0000313" key="14">
    <source>
        <dbReference type="Proteomes" id="UP000001556"/>
    </source>
</evidence>
<dbReference type="PANTHER" id="PTHR32071">
    <property type="entry name" value="TRANSCRIPTIONAL REGULATORY PROTEIN"/>
    <property type="match status" value="1"/>
</dbReference>
<sequence>MKVREINTLHSIALSPEQTVQEVVGIFLKHQVDGAPVIDAEGKIMGLFTKDQIYRLVNEGLNVNTSVAELMIPADKIGHLDDELEDLLNEDFEWLPIVDEDRVTSMITRSNLSKVFFDFYRAISCELETIINSTINLIVSVDKEGKINVFNKAAEKFLGKEAQEVKGKNIAEIFPNSGLAEVVRTGNVELLQKVKLNDNDYISNRSPIIKDNKVIGAVAVLQCISEMEKVSRELESVKELNEELQAIIESSFDGLYITDGKGLTLRLNKAYERITGLKAQEFLGRYAEDIMKEGVVSESVAVLALKRRETVSIIQEYRAGKTTLATGNPVFDKNGNIFRVVCNVRDITELNQLNKELEQARGLSQHYQSQLRTMSYFGSDRIVIKSEKMKDLLGLIIRLAGVDSTILITGESGTGKELIAETLYINSNRRDGPFIKLNCGAIPENLLESELFGYESGAFTGASKEGKAGYFELANGGTLFLDEIGELPLNLQVKLLRVLQSREIVRVGGKKPLKINIRILAATNRNLKDMVDKKEFREDLYYRLNVVPVNVPPLRERKEEITSFVTHFMLIFNRKYKVNKRITPEVVDLFLRYDWPGNIRELENLIERLIVITTGNLLTINDLPANIKGNNPDNLASVQVSCLMPLKDAVESVEKQVLERAYAEFRTIRQMAETLKVSAATVVRKAAKYGITQEL</sequence>
<dbReference type="Pfam" id="PF00989">
    <property type="entry name" value="PAS"/>
    <property type="match status" value="1"/>
</dbReference>
<dbReference type="NCBIfam" id="TIGR00229">
    <property type="entry name" value="sensory_box"/>
    <property type="match status" value="2"/>
</dbReference>
<dbReference type="EMBL" id="CP000612">
    <property type="protein sequence ID" value="ABO48947.1"/>
    <property type="molecule type" value="Genomic_DNA"/>
</dbReference>
<dbReference type="NCBIfam" id="TIGR04381">
    <property type="entry name" value="HTH_TypR"/>
    <property type="match status" value="1"/>
</dbReference>
<dbReference type="GO" id="GO:0005524">
    <property type="term" value="F:ATP binding"/>
    <property type="evidence" value="ECO:0007669"/>
    <property type="project" value="UniProtKB-KW"/>
</dbReference>
<dbReference type="SUPFAM" id="SSF54631">
    <property type="entry name" value="CBS-domain pair"/>
    <property type="match status" value="1"/>
</dbReference>
<keyword evidence="5" id="KW-0238">DNA-binding</keyword>
<proteinExistence type="predicted"/>
<dbReference type="Pfam" id="PF13426">
    <property type="entry name" value="PAS_9"/>
    <property type="match status" value="1"/>
</dbReference>
<feature type="domain" description="CBS" evidence="12">
    <location>
        <begin position="6"/>
        <end position="63"/>
    </location>
</feature>
<dbReference type="InterPro" id="IPR025943">
    <property type="entry name" value="Sigma_54_int_dom_ATP-bd_2"/>
</dbReference>
<dbReference type="InterPro" id="IPR000014">
    <property type="entry name" value="PAS"/>
</dbReference>
<evidence type="ECO:0000259" key="10">
    <source>
        <dbReference type="PROSITE" id="PS50112"/>
    </source>
</evidence>
<dbReference type="Pfam" id="PF18024">
    <property type="entry name" value="HTH_50"/>
    <property type="match status" value="1"/>
</dbReference>
<dbReference type="PROSITE" id="PS51371">
    <property type="entry name" value="CBS"/>
    <property type="match status" value="1"/>
</dbReference>
<dbReference type="RefSeq" id="WP_011876785.1">
    <property type="nucleotide sequence ID" value="NC_009253.1"/>
</dbReference>
<dbReference type="Pfam" id="PF25601">
    <property type="entry name" value="AAA_lid_14"/>
    <property type="match status" value="1"/>
</dbReference>
<dbReference type="InterPro" id="IPR046342">
    <property type="entry name" value="CBS_dom_sf"/>
</dbReference>
<dbReference type="Proteomes" id="UP000001556">
    <property type="component" value="Chromosome"/>
</dbReference>
<keyword evidence="2" id="KW-0058">Aromatic hydrocarbons catabolism</keyword>
<dbReference type="eggNOG" id="COG3829">
    <property type="taxonomic scope" value="Bacteria"/>
</dbReference>
<dbReference type="PROSITE" id="PS50113">
    <property type="entry name" value="PAC"/>
    <property type="match status" value="1"/>
</dbReference>
<dbReference type="OrthoDB" id="1803236at2"/>
<keyword evidence="8" id="KW-0129">CBS domain</keyword>
<gene>
    <name evidence="13" type="ordered locus">Dred_0399</name>
</gene>
<evidence type="ECO:0000256" key="1">
    <source>
        <dbReference type="ARBA" id="ARBA00022741"/>
    </source>
</evidence>
<keyword evidence="14" id="KW-1185">Reference proteome</keyword>
<dbReference type="GO" id="GO:0003677">
    <property type="term" value="F:DNA binding"/>
    <property type="evidence" value="ECO:0007669"/>
    <property type="project" value="UniProtKB-KW"/>
</dbReference>
<dbReference type="InterPro" id="IPR009057">
    <property type="entry name" value="Homeodomain-like_sf"/>
</dbReference>
<dbReference type="SMART" id="SM00091">
    <property type="entry name" value="PAS"/>
    <property type="match status" value="2"/>
</dbReference>
<dbReference type="PROSITE" id="PS00676">
    <property type="entry name" value="SIGMA54_INTERACT_2"/>
    <property type="match status" value="1"/>
</dbReference>
<evidence type="ECO:0000313" key="13">
    <source>
        <dbReference type="EMBL" id="ABO48947.1"/>
    </source>
</evidence>
<dbReference type="Pfam" id="PF00571">
    <property type="entry name" value="CBS"/>
    <property type="match status" value="1"/>
</dbReference>
<dbReference type="SMART" id="SM00382">
    <property type="entry name" value="AAA"/>
    <property type="match status" value="1"/>
</dbReference>
<dbReference type="InterPro" id="IPR030828">
    <property type="entry name" value="HTH_TyrR"/>
</dbReference>
<dbReference type="Pfam" id="PF00158">
    <property type="entry name" value="Sigma54_activat"/>
    <property type="match status" value="1"/>
</dbReference>
<organism evidence="13 14">
    <name type="scientific">Desulforamulus reducens (strain ATCC BAA-1160 / DSM 100696 / MI-1)</name>
    <name type="common">Desulfotomaculum reducens</name>
    <dbReference type="NCBI Taxonomy" id="349161"/>
    <lineage>
        <taxon>Bacteria</taxon>
        <taxon>Bacillati</taxon>
        <taxon>Bacillota</taxon>
        <taxon>Clostridia</taxon>
        <taxon>Eubacteriales</taxon>
        <taxon>Peptococcaceae</taxon>
        <taxon>Desulforamulus</taxon>
    </lineage>
</organism>
<evidence type="ECO:0000259" key="12">
    <source>
        <dbReference type="PROSITE" id="PS51371"/>
    </source>
</evidence>
<feature type="domain" description="Sigma-54 factor interaction" evidence="9">
    <location>
        <begin position="382"/>
        <end position="611"/>
    </location>
</feature>
<dbReference type="InterPro" id="IPR000700">
    <property type="entry name" value="PAS-assoc_C"/>
</dbReference>
<dbReference type="InterPro" id="IPR025944">
    <property type="entry name" value="Sigma_54_int_dom_CS"/>
</dbReference>
<dbReference type="SUPFAM" id="SSF55785">
    <property type="entry name" value="PYP-like sensor domain (PAS domain)"/>
    <property type="match status" value="2"/>
</dbReference>
<keyword evidence="6" id="KW-0804">Transcription</keyword>
<evidence type="ECO:0000256" key="4">
    <source>
        <dbReference type="ARBA" id="ARBA00023015"/>
    </source>
</evidence>
<accession>A4J1J4</accession>
<dbReference type="InterPro" id="IPR058031">
    <property type="entry name" value="AAA_lid_NorR"/>
</dbReference>
<dbReference type="SMART" id="SM00116">
    <property type="entry name" value="CBS"/>
    <property type="match status" value="1"/>
</dbReference>
<dbReference type="InterPro" id="IPR025662">
    <property type="entry name" value="Sigma_54_int_dom_ATP-bd_1"/>
</dbReference>
<dbReference type="Gene3D" id="3.10.580.10">
    <property type="entry name" value="CBS-domain"/>
    <property type="match status" value="1"/>
</dbReference>
<dbReference type="InterPro" id="IPR013767">
    <property type="entry name" value="PAS_fold"/>
</dbReference>
<evidence type="ECO:0000256" key="5">
    <source>
        <dbReference type="ARBA" id="ARBA00023125"/>
    </source>
</evidence>
<evidence type="ECO:0000256" key="7">
    <source>
        <dbReference type="ARBA" id="ARBA00029500"/>
    </source>
</evidence>
<dbReference type="SUPFAM" id="SSF52540">
    <property type="entry name" value="P-loop containing nucleoside triphosphate hydrolases"/>
    <property type="match status" value="1"/>
</dbReference>
<dbReference type="AlphaFoldDB" id="A4J1J4"/>
<dbReference type="PROSITE" id="PS00675">
    <property type="entry name" value="SIGMA54_INTERACT_1"/>
    <property type="match status" value="1"/>
</dbReference>
<dbReference type="CDD" id="cd02205">
    <property type="entry name" value="CBS_pair_SF"/>
    <property type="match status" value="1"/>
</dbReference>
<evidence type="ECO:0000256" key="2">
    <source>
        <dbReference type="ARBA" id="ARBA00022797"/>
    </source>
</evidence>
<dbReference type="InterPro" id="IPR035965">
    <property type="entry name" value="PAS-like_dom_sf"/>
</dbReference>
<feature type="domain" description="PAS" evidence="10">
    <location>
        <begin position="240"/>
        <end position="285"/>
    </location>
</feature>
<dbReference type="PANTHER" id="PTHR32071:SF57">
    <property type="entry name" value="C4-DICARBOXYLATE TRANSPORT TRANSCRIPTIONAL REGULATORY PROTEIN DCTD"/>
    <property type="match status" value="1"/>
</dbReference>
<dbReference type="FunFam" id="3.40.50.300:FF:000006">
    <property type="entry name" value="DNA-binding transcriptional regulator NtrC"/>
    <property type="match status" value="1"/>
</dbReference>